<gene>
    <name evidence="1" type="ORF">NCTC13315_00972</name>
</gene>
<dbReference type="AlphaFoldDB" id="A0A378I0E5"/>
<dbReference type="NCBIfam" id="TIGR03765">
    <property type="entry name" value="ICE_PFL_4695"/>
    <property type="match status" value="1"/>
</dbReference>
<keyword evidence="2" id="KW-1185">Reference proteome</keyword>
<evidence type="ECO:0000313" key="2">
    <source>
        <dbReference type="Proteomes" id="UP000254968"/>
    </source>
</evidence>
<proteinExistence type="predicted"/>
<dbReference type="EMBL" id="UGNV01000001">
    <property type="protein sequence ID" value="STX28442.1"/>
    <property type="molecule type" value="Genomic_DNA"/>
</dbReference>
<dbReference type="Pfam" id="PF11072">
    <property type="entry name" value="DUF2859"/>
    <property type="match status" value="1"/>
</dbReference>
<accession>A0A378I0E5</accession>
<organism evidence="1 2">
    <name type="scientific">Legionella beliardensis</name>
    <dbReference type="NCBI Taxonomy" id="91822"/>
    <lineage>
        <taxon>Bacteria</taxon>
        <taxon>Pseudomonadati</taxon>
        <taxon>Pseudomonadota</taxon>
        <taxon>Gammaproteobacteria</taxon>
        <taxon>Legionellales</taxon>
        <taxon>Legionellaceae</taxon>
        <taxon>Legionella</taxon>
    </lineage>
</organism>
<evidence type="ECO:0000313" key="1">
    <source>
        <dbReference type="EMBL" id="STX28442.1"/>
    </source>
</evidence>
<protein>
    <submittedName>
        <fullName evidence="1">Integrating conjugative element protein, PFL_4695 family</fullName>
    </submittedName>
</protein>
<reference evidence="1 2" key="1">
    <citation type="submission" date="2018-06" db="EMBL/GenBank/DDBJ databases">
        <authorList>
            <consortium name="Pathogen Informatics"/>
            <person name="Doyle S."/>
        </authorList>
    </citation>
    <scope>NUCLEOTIDE SEQUENCE [LARGE SCALE GENOMIC DNA]</scope>
    <source>
        <strain evidence="1 2">NCTC13315</strain>
    </source>
</reference>
<sequence length="143" mass="15971">MIRILLLLLVTLNAYSIDVIPLSLSQDDASLKLGLSSPIGIPAKSKATVGKITHKILDANLFNINLFVIGADKMSIAWLEQHQAQLKSIQAIGFITNVSNFETIIALQEKFKLPLLPVNVDPLFDYIHEKHYPLVIAKRDVWQ</sequence>
<dbReference type="InterPro" id="IPR021300">
    <property type="entry name" value="Integr_conj_element_PFL4695"/>
</dbReference>
<dbReference type="RefSeq" id="WP_115302189.1">
    <property type="nucleotide sequence ID" value="NZ_CAAAHO010000001.1"/>
</dbReference>
<name>A0A378I0E5_9GAMM</name>
<dbReference type="Proteomes" id="UP000254968">
    <property type="component" value="Unassembled WGS sequence"/>
</dbReference>
<dbReference type="OrthoDB" id="8560395at2"/>